<keyword evidence="6" id="KW-1185">Reference proteome</keyword>
<dbReference type="InterPro" id="IPR028098">
    <property type="entry name" value="Glyco_trans_4-like_N"/>
</dbReference>
<dbReference type="EMBL" id="CP006734">
    <property type="protein sequence ID" value="AGW41375.1"/>
    <property type="molecule type" value="Genomic_DNA"/>
</dbReference>
<keyword evidence="1" id="KW-0328">Glycosyltransferase</keyword>
<keyword evidence="2" id="KW-0808">Transferase</keyword>
<dbReference type="STRING" id="1389489.O159_12980"/>
<dbReference type="GO" id="GO:0016757">
    <property type="term" value="F:glycosyltransferase activity"/>
    <property type="evidence" value="ECO:0007669"/>
    <property type="project" value="UniProtKB-KW"/>
</dbReference>
<feature type="domain" description="Glycosyltransferase subfamily 4-like N-terminal" evidence="4">
    <location>
        <begin position="16"/>
        <end position="169"/>
    </location>
</feature>
<organism evidence="5 6">
    <name type="scientific">Leifsonia xyli subsp. cynodontis DSM 46306</name>
    <dbReference type="NCBI Taxonomy" id="1389489"/>
    <lineage>
        <taxon>Bacteria</taxon>
        <taxon>Bacillati</taxon>
        <taxon>Actinomycetota</taxon>
        <taxon>Actinomycetes</taxon>
        <taxon>Micrococcales</taxon>
        <taxon>Microbacteriaceae</taxon>
        <taxon>Leifsonia</taxon>
    </lineage>
</organism>
<evidence type="ECO:0000256" key="2">
    <source>
        <dbReference type="ARBA" id="ARBA00022679"/>
    </source>
</evidence>
<protein>
    <submittedName>
        <fullName evidence="5">Uncharacterized protein</fullName>
    </submittedName>
</protein>
<dbReference type="PANTHER" id="PTHR46401:SF8">
    <property type="entry name" value="BLL6006 PROTEIN"/>
    <property type="match status" value="1"/>
</dbReference>
<dbReference type="RefSeq" id="WP_021754826.1">
    <property type="nucleotide sequence ID" value="NC_022438.1"/>
</dbReference>
<dbReference type="Proteomes" id="UP000016743">
    <property type="component" value="Chromosome"/>
</dbReference>
<dbReference type="OrthoDB" id="9801609at2"/>
<dbReference type="eggNOG" id="COG0438">
    <property type="taxonomic scope" value="Bacteria"/>
</dbReference>
<reference evidence="5 6" key="1">
    <citation type="journal article" date="2013" name="Genome Announc.">
        <title>Complete Genome Sequence of Leifsonia xyli subsp. cynodontis Strain DSM46306, a Gram-Positive Bacterial Pathogen of Grasses.</title>
        <authorList>
            <person name="Monteiro-Vitorello C.B."/>
            <person name="Zerillo M.M."/>
            <person name="Van Sluys M.A."/>
            <person name="Camargo L.E."/>
            <person name="Kitajima J.P."/>
        </authorList>
    </citation>
    <scope>NUCLEOTIDE SEQUENCE [LARGE SCALE GENOMIC DNA]</scope>
    <source>
        <strain evidence="5 6">DSM 46306</strain>
    </source>
</reference>
<gene>
    <name evidence="5" type="ORF">O159_12980</name>
</gene>
<sequence length="360" mass="40266">MRILFDCRYTRIGRHDGISRFTAGLVTALAKRHPVTMLISDHRQLEMLPALPWELIGSPTGLGEPWVARRVNKLKPDVVFSPMQTMGGFGRRYRLVLTVHDLIYYRHPAPPRDLPGFVRVLWRLYHLSWWPQRLLLNRADAVVTVSETTRELVAEHRLTKRPVSVVTNAAEMPTIPGRRALRTAPETKRLVYMGSFMPYKNVDTLVRAAALLPDHELHLMSKVTDAEVSRLSALAPGARLVFHDGASDEEYAETLASATALVTASRDEGFGIPLVESMTLGTPVVVSDIPIFREIGGTAALYFSPDSPEELAERVRRFEEPGVWASRSAAARQDAARFTWEASAERLLTVLTATAARARR</sequence>
<name>U3P503_LEIXC</name>
<evidence type="ECO:0000256" key="1">
    <source>
        <dbReference type="ARBA" id="ARBA00022676"/>
    </source>
</evidence>
<dbReference type="AlphaFoldDB" id="U3P503"/>
<evidence type="ECO:0000259" key="3">
    <source>
        <dbReference type="Pfam" id="PF00534"/>
    </source>
</evidence>
<dbReference type="InterPro" id="IPR001296">
    <property type="entry name" value="Glyco_trans_1"/>
</dbReference>
<feature type="domain" description="Glycosyl transferase family 1" evidence="3">
    <location>
        <begin position="181"/>
        <end position="320"/>
    </location>
</feature>
<dbReference type="SUPFAM" id="SSF53756">
    <property type="entry name" value="UDP-Glycosyltransferase/glycogen phosphorylase"/>
    <property type="match status" value="1"/>
</dbReference>
<dbReference type="CDD" id="cd03809">
    <property type="entry name" value="GT4_MtfB-like"/>
    <property type="match status" value="1"/>
</dbReference>
<dbReference type="KEGG" id="lxy:O159_12980"/>
<dbReference type="Pfam" id="PF00534">
    <property type="entry name" value="Glycos_transf_1"/>
    <property type="match status" value="1"/>
</dbReference>
<dbReference type="HOGENOM" id="CLU_009583_27_5_11"/>
<dbReference type="Gene3D" id="3.40.50.2000">
    <property type="entry name" value="Glycogen Phosphorylase B"/>
    <property type="match status" value="2"/>
</dbReference>
<dbReference type="Pfam" id="PF13439">
    <property type="entry name" value="Glyco_transf_4"/>
    <property type="match status" value="1"/>
</dbReference>
<evidence type="ECO:0000259" key="4">
    <source>
        <dbReference type="Pfam" id="PF13439"/>
    </source>
</evidence>
<evidence type="ECO:0000313" key="5">
    <source>
        <dbReference type="EMBL" id="AGW41375.1"/>
    </source>
</evidence>
<accession>U3P503</accession>
<dbReference type="PANTHER" id="PTHR46401">
    <property type="entry name" value="GLYCOSYLTRANSFERASE WBBK-RELATED"/>
    <property type="match status" value="1"/>
</dbReference>
<dbReference type="PATRIC" id="fig|1389489.3.peg.1246"/>
<proteinExistence type="predicted"/>
<evidence type="ECO:0000313" key="6">
    <source>
        <dbReference type="Proteomes" id="UP000016743"/>
    </source>
</evidence>